<proteinExistence type="predicted"/>
<dbReference type="Proteomes" id="UP000184260">
    <property type="component" value="Unassembled WGS sequence"/>
</dbReference>
<evidence type="ECO:0000313" key="1">
    <source>
        <dbReference type="EMBL" id="SHM82673.1"/>
    </source>
</evidence>
<organism evidence="1 2">
    <name type="scientific">Flavobacterium xanthum</name>
    <dbReference type="NCBI Taxonomy" id="69322"/>
    <lineage>
        <taxon>Bacteria</taxon>
        <taxon>Pseudomonadati</taxon>
        <taxon>Bacteroidota</taxon>
        <taxon>Flavobacteriia</taxon>
        <taxon>Flavobacteriales</taxon>
        <taxon>Flavobacteriaceae</taxon>
        <taxon>Flavobacterium</taxon>
    </lineage>
</organism>
<evidence type="ECO:0000313" key="2">
    <source>
        <dbReference type="Proteomes" id="UP000184260"/>
    </source>
</evidence>
<dbReference type="AlphaFoldDB" id="A0A1M7LXX1"/>
<sequence>MNGEVKRTSEEIDDHMMYISAKLYTLLSKLILKMCGYEGYVINYSKFYERNSIKTTEEYFNEI</sequence>
<protein>
    <submittedName>
        <fullName evidence="1">Uncharacterized protein</fullName>
    </submittedName>
</protein>
<name>A0A1M7LXX1_9FLAO</name>
<accession>A0A1M7LXX1</accession>
<gene>
    <name evidence="1" type="ORF">SAMN05443669_10932</name>
</gene>
<reference evidence="2" key="1">
    <citation type="submission" date="2016-11" db="EMBL/GenBank/DDBJ databases">
        <authorList>
            <person name="Varghese N."/>
            <person name="Submissions S."/>
        </authorList>
    </citation>
    <scope>NUCLEOTIDE SEQUENCE [LARGE SCALE GENOMIC DNA]</scope>
    <source>
        <strain evidence="2">DSM 3661</strain>
    </source>
</reference>
<dbReference type="EMBL" id="FRBU01000093">
    <property type="protein sequence ID" value="SHM82673.1"/>
    <property type="molecule type" value="Genomic_DNA"/>
</dbReference>
<keyword evidence="2" id="KW-1185">Reference proteome</keyword>